<dbReference type="InterPro" id="IPR029063">
    <property type="entry name" value="SAM-dependent_MTases_sf"/>
</dbReference>
<evidence type="ECO:0000259" key="1">
    <source>
        <dbReference type="Pfam" id="PF05050"/>
    </source>
</evidence>
<dbReference type="SUPFAM" id="SSF53335">
    <property type="entry name" value="S-adenosyl-L-methionine-dependent methyltransferases"/>
    <property type="match status" value="1"/>
</dbReference>
<dbReference type="InterPro" id="IPR006342">
    <property type="entry name" value="FkbM_mtfrase"/>
</dbReference>
<sequence length="142" mass="15983">MTCFDPRHRTLFPYNVDLTKVTHYLTALGDAPGEIEMFGGGHDPKAGKQVTMPCHTLDSFGLEDVDYLKIDVEGFELRVLRGAEATIERFRPVIVIEQNDASLPGEDPSGARKWLEERGYQHVATCPRGWDHIMVSRRNKAA</sequence>
<dbReference type="PANTHER" id="PTHR34203">
    <property type="entry name" value="METHYLTRANSFERASE, FKBM FAMILY PROTEIN"/>
    <property type="match status" value="1"/>
</dbReference>
<keyword evidence="3" id="KW-1185">Reference proteome</keyword>
<reference evidence="2" key="2">
    <citation type="submission" date="2021-07" db="EMBL/GenBank/DDBJ databases">
        <title>Giant CbK-like Caulobacter bacteriophages have genetically divergent genomes.</title>
        <authorList>
            <person name="Wilson K."/>
            <person name="Ely B."/>
        </authorList>
    </citation>
    <scope>NUCLEOTIDE SEQUENCE</scope>
</reference>
<dbReference type="InterPro" id="IPR052514">
    <property type="entry name" value="SAM-dependent_MTase"/>
</dbReference>
<gene>
    <name evidence="2" type="ORF">CcrSC_gp217</name>
</gene>
<dbReference type="Gene3D" id="3.40.50.150">
    <property type="entry name" value="Vaccinia Virus protein VP39"/>
    <property type="match status" value="1"/>
</dbReference>
<organism evidence="2 3">
    <name type="scientific">Caulobacter phage CcrSC</name>
    <dbReference type="NCBI Taxonomy" id="2283272"/>
    <lineage>
        <taxon>Viruses</taxon>
        <taxon>Duplodnaviria</taxon>
        <taxon>Heunggongvirae</taxon>
        <taxon>Uroviricota</taxon>
        <taxon>Caudoviricetes</taxon>
        <taxon>Jeanschmidtviridae</taxon>
        <taxon>Bertelyvirus</taxon>
        <taxon>Bertelyvirus SC</taxon>
    </lineage>
</organism>
<dbReference type="PANTHER" id="PTHR34203:SF15">
    <property type="entry name" value="SLL1173 PROTEIN"/>
    <property type="match status" value="1"/>
</dbReference>
<evidence type="ECO:0000313" key="3">
    <source>
        <dbReference type="Proteomes" id="UP000259683"/>
    </source>
</evidence>
<reference evidence="2" key="1">
    <citation type="submission" date="2018-07" db="EMBL/GenBank/DDBJ databases">
        <authorList>
            <person name="Wilson K.M."/>
            <person name="Ely B."/>
        </authorList>
    </citation>
    <scope>NUCLEOTIDE SEQUENCE</scope>
</reference>
<dbReference type="NCBIfam" id="TIGR01444">
    <property type="entry name" value="fkbM_fam"/>
    <property type="match status" value="1"/>
</dbReference>
<accession>A0A385EGA6</accession>
<dbReference type="Proteomes" id="UP000259683">
    <property type="component" value="Segment"/>
</dbReference>
<name>A0A385EGA6_9CAUD</name>
<proteinExistence type="predicted"/>
<feature type="domain" description="Methyltransferase FkbM" evidence="1">
    <location>
        <begin position="27"/>
        <end position="121"/>
    </location>
</feature>
<dbReference type="EMBL" id="MH588547">
    <property type="protein sequence ID" value="AXQ69799.1"/>
    <property type="molecule type" value="Genomic_DNA"/>
</dbReference>
<protein>
    <recommendedName>
        <fullName evidence="1">Methyltransferase FkbM domain-containing protein</fullName>
    </recommendedName>
</protein>
<dbReference type="Pfam" id="PF05050">
    <property type="entry name" value="Methyltransf_21"/>
    <property type="match status" value="1"/>
</dbReference>
<evidence type="ECO:0000313" key="2">
    <source>
        <dbReference type="EMBL" id="AXQ69799.1"/>
    </source>
</evidence>